<dbReference type="SUPFAM" id="SSF53822">
    <property type="entry name" value="Periplasmic binding protein-like I"/>
    <property type="match status" value="1"/>
</dbReference>
<dbReference type="AlphaFoldDB" id="A0A162STM1"/>
<accession>A0A162STM1</accession>
<dbReference type="GO" id="GO:0000976">
    <property type="term" value="F:transcription cis-regulatory region binding"/>
    <property type="evidence" value="ECO:0007669"/>
    <property type="project" value="TreeGrafter"/>
</dbReference>
<dbReference type="Gene3D" id="3.40.50.2300">
    <property type="match status" value="2"/>
</dbReference>
<gene>
    <name evidence="5" type="primary">cytR</name>
    <name evidence="5" type="ORF">CLMAG_16570</name>
</gene>
<evidence type="ECO:0000256" key="2">
    <source>
        <dbReference type="ARBA" id="ARBA00023125"/>
    </source>
</evidence>
<proteinExistence type="predicted"/>
<dbReference type="InterPro" id="IPR046335">
    <property type="entry name" value="LacI/GalR-like_sensor"/>
</dbReference>
<dbReference type="PANTHER" id="PTHR30146">
    <property type="entry name" value="LACI-RELATED TRANSCRIPTIONAL REPRESSOR"/>
    <property type="match status" value="1"/>
</dbReference>
<keyword evidence="2" id="KW-0238">DNA-binding</keyword>
<dbReference type="GO" id="GO:0003700">
    <property type="term" value="F:DNA-binding transcription factor activity"/>
    <property type="evidence" value="ECO:0007669"/>
    <property type="project" value="TreeGrafter"/>
</dbReference>
<keyword evidence="3" id="KW-0804">Transcription</keyword>
<keyword evidence="6" id="KW-1185">Reference proteome</keyword>
<name>A0A162STM1_9CLOT</name>
<reference evidence="5 6" key="1">
    <citation type="submission" date="2016-04" db="EMBL/GenBank/DDBJ databases">
        <title>Genome sequence of Clostridium magnum DSM 2767.</title>
        <authorList>
            <person name="Poehlein A."/>
            <person name="Uhlig R."/>
            <person name="Fischer R."/>
            <person name="Bahl H."/>
            <person name="Daniel R."/>
        </authorList>
    </citation>
    <scope>NUCLEOTIDE SEQUENCE [LARGE SCALE GENOMIC DNA]</scope>
    <source>
        <strain evidence="5 6">DSM 2767</strain>
    </source>
</reference>
<dbReference type="STRING" id="1121326.CLMAG_16570"/>
<dbReference type="RefSeq" id="WP_082831846.1">
    <property type="nucleotide sequence ID" value="NZ_LWAE01000002.1"/>
</dbReference>
<evidence type="ECO:0000313" key="5">
    <source>
        <dbReference type="EMBL" id="KZL91851.1"/>
    </source>
</evidence>
<protein>
    <submittedName>
        <fullName evidence="5">HTH-type transcriptional repressor CytR</fullName>
    </submittedName>
</protein>
<dbReference type="PANTHER" id="PTHR30146:SF109">
    <property type="entry name" value="HTH-TYPE TRANSCRIPTIONAL REGULATOR GALS"/>
    <property type="match status" value="1"/>
</dbReference>
<dbReference type="Proteomes" id="UP000076603">
    <property type="component" value="Unassembled WGS sequence"/>
</dbReference>
<dbReference type="EMBL" id="LWAE01000002">
    <property type="protein sequence ID" value="KZL91851.1"/>
    <property type="molecule type" value="Genomic_DNA"/>
</dbReference>
<dbReference type="OrthoDB" id="2029945at2"/>
<sequence>MARFLTGLQNEVFNSNRNFDIVICPYKNDFLHLEKGITNRNIYNAAIIANTSVSDMEYLESITPEIPLVLFNRFSNRYCSVHVDNYKMGKQAASLFADMGHKSAAIILAKSAYLAMDIRNKGFIETCRTANIEILPENIIISDNTIEGGVEAAKKFIKLDNRPKSLFCNSDTLALGVLHVFNKEGIKVPDDVEIIAVGMSRVENTEFSTPPLTTVNIPMEEMARSCIQLVSDLIDHNIESTANVLFDTPLIIRDSCGNTKK</sequence>
<evidence type="ECO:0000256" key="1">
    <source>
        <dbReference type="ARBA" id="ARBA00023015"/>
    </source>
</evidence>
<dbReference type="InterPro" id="IPR028082">
    <property type="entry name" value="Peripla_BP_I"/>
</dbReference>
<feature type="domain" description="Transcriptional regulator LacI/GalR-like sensor" evidence="4">
    <location>
        <begin position="96"/>
        <end position="256"/>
    </location>
</feature>
<evidence type="ECO:0000259" key="4">
    <source>
        <dbReference type="Pfam" id="PF13377"/>
    </source>
</evidence>
<dbReference type="PATRIC" id="fig|1121326.3.peg.1633"/>
<evidence type="ECO:0000256" key="3">
    <source>
        <dbReference type="ARBA" id="ARBA00023163"/>
    </source>
</evidence>
<keyword evidence="1" id="KW-0805">Transcription regulation</keyword>
<organism evidence="5 6">
    <name type="scientific">Clostridium magnum DSM 2767</name>
    <dbReference type="NCBI Taxonomy" id="1121326"/>
    <lineage>
        <taxon>Bacteria</taxon>
        <taxon>Bacillati</taxon>
        <taxon>Bacillota</taxon>
        <taxon>Clostridia</taxon>
        <taxon>Eubacteriales</taxon>
        <taxon>Clostridiaceae</taxon>
        <taxon>Clostridium</taxon>
    </lineage>
</organism>
<comment type="caution">
    <text evidence="5">The sequence shown here is derived from an EMBL/GenBank/DDBJ whole genome shotgun (WGS) entry which is preliminary data.</text>
</comment>
<dbReference type="Pfam" id="PF13377">
    <property type="entry name" value="Peripla_BP_3"/>
    <property type="match status" value="1"/>
</dbReference>
<evidence type="ECO:0000313" key="6">
    <source>
        <dbReference type="Proteomes" id="UP000076603"/>
    </source>
</evidence>